<evidence type="ECO:0000313" key="2">
    <source>
        <dbReference type="Proteomes" id="UP000289152"/>
    </source>
</evidence>
<organism evidence="1 2">
    <name type="scientific">Tremella mesenterica</name>
    <name type="common">Jelly fungus</name>
    <dbReference type="NCBI Taxonomy" id="5217"/>
    <lineage>
        <taxon>Eukaryota</taxon>
        <taxon>Fungi</taxon>
        <taxon>Dikarya</taxon>
        <taxon>Basidiomycota</taxon>
        <taxon>Agaricomycotina</taxon>
        <taxon>Tremellomycetes</taxon>
        <taxon>Tremellales</taxon>
        <taxon>Tremellaceae</taxon>
        <taxon>Tremella</taxon>
    </lineage>
</organism>
<dbReference type="VEuPathDB" id="FungiDB:TREMEDRAFT_59718"/>
<dbReference type="InParanoid" id="A0A4V1M505"/>
<reference evidence="1 2" key="1">
    <citation type="submission" date="2016-06" db="EMBL/GenBank/DDBJ databases">
        <title>Evolution of pathogenesis and genome organization in the Tremellales.</title>
        <authorList>
            <person name="Cuomo C."/>
            <person name="Litvintseva A."/>
            <person name="Heitman J."/>
            <person name="Chen Y."/>
            <person name="Sun S."/>
            <person name="Springer D."/>
            <person name="Dromer F."/>
            <person name="Young S."/>
            <person name="Zeng Q."/>
            <person name="Chapman S."/>
            <person name="Gujja S."/>
            <person name="Saif S."/>
            <person name="Birren B."/>
        </authorList>
    </citation>
    <scope>NUCLEOTIDE SEQUENCE [LARGE SCALE GENOMIC DNA]</scope>
    <source>
        <strain evidence="1 2">ATCC 28783</strain>
    </source>
</reference>
<gene>
    <name evidence="1" type="ORF">M231_00544</name>
</gene>
<evidence type="ECO:0000313" key="1">
    <source>
        <dbReference type="EMBL" id="RXK42187.1"/>
    </source>
</evidence>
<dbReference type="EMBL" id="SDIL01000003">
    <property type="protein sequence ID" value="RXK42187.1"/>
    <property type="molecule type" value="Genomic_DNA"/>
</dbReference>
<accession>A0A4V1M505</accession>
<dbReference type="PANTHER" id="PTHR46177:SF1">
    <property type="entry name" value="INTEGRASE CATALYTIC DOMAIN-CONTAINING PROTEIN"/>
    <property type="match status" value="1"/>
</dbReference>
<dbReference type="Proteomes" id="UP000289152">
    <property type="component" value="Unassembled WGS sequence"/>
</dbReference>
<keyword evidence="2" id="KW-1185">Reference proteome</keyword>
<dbReference type="AlphaFoldDB" id="A0A4V1M505"/>
<evidence type="ECO:0008006" key="3">
    <source>
        <dbReference type="Google" id="ProtNLM"/>
    </source>
</evidence>
<dbReference type="OrthoDB" id="5392716at2759"/>
<name>A0A4V1M505_TREME</name>
<dbReference type="PANTHER" id="PTHR46177">
    <property type="entry name" value="INTEGRASE CATALYTIC DOMAIN-CONTAINING PROTEIN"/>
    <property type="match status" value="1"/>
</dbReference>
<protein>
    <recommendedName>
        <fullName evidence="3">Integrase catalytic domain-containing protein</fullName>
    </recommendedName>
</protein>
<comment type="caution">
    <text evidence="1">The sequence shown here is derived from an EMBL/GenBank/DDBJ whole genome shotgun (WGS) entry which is preliminary data.</text>
</comment>
<proteinExistence type="predicted"/>
<sequence>MSTQDVAQAMQEELEDDLGQAIGKRAMTHRLALRGLLVPRDLVYKAMKEYAPEGLQSRRPGSKKVARFPIISVGPNEQWSIDGHDKLSSYGIGIYGIRDVYSGRLLALQAMPSNRRSEDVHCIFVDTVLKVSRTTS</sequence>